<dbReference type="Proteomes" id="UP000005408">
    <property type="component" value="Unassembled WGS sequence"/>
</dbReference>
<evidence type="ECO:0000256" key="4">
    <source>
        <dbReference type="PROSITE-ProRule" id="PRU00108"/>
    </source>
</evidence>
<dbReference type="Pfam" id="PF00046">
    <property type="entry name" value="Homeodomain"/>
    <property type="match status" value="1"/>
</dbReference>
<dbReference type="SMART" id="SM00389">
    <property type="entry name" value="HOX"/>
    <property type="match status" value="1"/>
</dbReference>
<keyword evidence="2 4" id="KW-0371">Homeobox</keyword>
<dbReference type="GO" id="GO:1990837">
    <property type="term" value="F:sequence-specific double-stranded DNA binding"/>
    <property type="evidence" value="ECO:0007669"/>
    <property type="project" value="TreeGrafter"/>
</dbReference>
<dbReference type="GO" id="GO:0005634">
    <property type="term" value="C:nucleus"/>
    <property type="evidence" value="ECO:0007669"/>
    <property type="project" value="UniProtKB-SubCell"/>
</dbReference>
<accession>A0A8W8NAJ6</accession>
<evidence type="ECO:0000256" key="3">
    <source>
        <dbReference type="ARBA" id="ARBA00023242"/>
    </source>
</evidence>
<dbReference type="PROSITE" id="PS50071">
    <property type="entry name" value="HOMEOBOX_2"/>
    <property type="match status" value="1"/>
</dbReference>
<dbReference type="CDD" id="cd00086">
    <property type="entry name" value="homeodomain"/>
    <property type="match status" value="1"/>
</dbReference>
<dbReference type="FunFam" id="1.10.10.60:FF:000357">
    <property type="entry name" value="Motor neuron and pancreas homeobox 1"/>
    <property type="match status" value="1"/>
</dbReference>
<dbReference type="Gene3D" id="1.10.10.60">
    <property type="entry name" value="Homeodomain-like"/>
    <property type="match status" value="1"/>
</dbReference>
<protein>
    <recommendedName>
        <fullName evidence="7">Homeobox domain-containing protein</fullName>
    </recommendedName>
</protein>
<evidence type="ECO:0000256" key="6">
    <source>
        <dbReference type="SAM" id="MobiDB-lite"/>
    </source>
</evidence>
<dbReference type="InterPro" id="IPR042768">
    <property type="entry name" value="MNX1/Ceh-12"/>
</dbReference>
<dbReference type="InterPro" id="IPR017970">
    <property type="entry name" value="Homeobox_CS"/>
</dbReference>
<keyword evidence="3 4" id="KW-0539">Nucleus</keyword>
<proteinExistence type="predicted"/>
<reference evidence="8" key="1">
    <citation type="submission" date="2022-08" db="UniProtKB">
        <authorList>
            <consortium name="EnsemblMetazoa"/>
        </authorList>
    </citation>
    <scope>IDENTIFICATION</scope>
    <source>
        <strain evidence="8">05x7-T-G4-1.051#20</strain>
    </source>
</reference>
<feature type="compositionally biased region" description="Acidic residues" evidence="6">
    <location>
        <begin position="278"/>
        <end position="300"/>
    </location>
</feature>
<comment type="subcellular location">
    <subcellularLocation>
        <location evidence="4 5">Nucleus</location>
    </subcellularLocation>
</comment>
<dbReference type="GO" id="GO:0007417">
    <property type="term" value="P:central nervous system development"/>
    <property type="evidence" value="ECO:0007669"/>
    <property type="project" value="TreeGrafter"/>
</dbReference>
<feature type="region of interest" description="Disordered" evidence="6">
    <location>
        <begin position="1"/>
        <end position="80"/>
    </location>
</feature>
<feature type="compositionally biased region" description="Basic and acidic residues" evidence="6">
    <location>
        <begin position="22"/>
        <end position="31"/>
    </location>
</feature>
<feature type="region of interest" description="Disordered" evidence="6">
    <location>
        <begin position="247"/>
        <end position="315"/>
    </location>
</feature>
<feature type="compositionally biased region" description="Basic and acidic residues" evidence="6">
    <location>
        <begin position="249"/>
        <end position="262"/>
    </location>
</feature>
<dbReference type="PANTHER" id="PTHR24335">
    <property type="entry name" value="MOTOR NEURON AND PANCREAS HOMEOBOX PROTEIN"/>
    <property type="match status" value="1"/>
</dbReference>
<dbReference type="AlphaFoldDB" id="A0A8W8NAJ6"/>
<feature type="DNA-binding region" description="Homeobox" evidence="4">
    <location>
        <begin position="189"/>
        <end position="248"/>
    </location>
</feature>
<organism evidence="8 9">
    <name type="scientific">Magallana gigas</name>
    <name type="common">Pacific oyster</name>
    <name type="synonym">Crassostrea gigas</name>
    <dbReference type="NCBI Taxonomy" id="29159"/>
    <lineage>
        <taxon>Eukaryota</taxon>
        <taxon>Metazoa</taxon>
        <taxon>Spiralia</taxon>
        <taxon>Lophotrochozoa</taxon>
        <taxon>Mollusca</taxon>
        <taxon>Bivalvia</taxon>
        <taxon>Autobranchia</taxon>
        <taxon>Pteriomorphia</taxon>
        <taxon>Ostreida</taxon>
        <taxon>Ostreoidea</taxon>
        <taxon>Ostreidae</taxon>
        <taxon>Magallana</taxon>
    </lineage>
</organism>
<dbReference type="InterPro" id="IPR009057">
    <property type="entry name" value="Homeodomain-like_sf"/>
</dbReference>
<dbReference type="InterPro" id="IPR001356">
    <property type="entry name" value="HD"/>
</dbReference>
<dbReference type="InterPro" id="IPR020479">
    <property type="entry name" value="HD_metazoa"/>
</dbReference>
<evidence type="ECO:0000313" key="8">
    <source>
        <dbReference type="EnsemblMetazoa" id="G5018.1:cds"/>
    </source>
</evidence>
<keyword evidence="9" id="KW-1185">Reference proteome</keyword>
<evidence type="ECO:0000259" key="7">
    <source>
        <dbReference type="PROSITE" id="PS50071"/>
    </source>
</evidence>
<dbReference type="GO" id="GO:0000981">
    <property type="term" value="F:DNA-binding transcription factor activity, RNA polymerase II-specific"/>
    <property type="evidence" value="ECO:0007669"/>
    <property type="project" value="InterPro"/>
</dbReference>
<dbReference type="EnsemblMetazoa" id="G5018.1">
    <property type="protein sequence ID" value="G5018.1:cds"/>
    <property type="gene ID" value="G5018"/>
</dbReference>
<evidence type="ECO:0000256" key="1">
    <source>
        <dbReference type="ARBA" id="ARBA00023125"/>
    </source>
</evidence>
<evidence type="ECO:0000256" key="5">
    <source>
        <dbReference type="RuleBase" id="RU000682"/>
    </source>
</evidence>
<sequence length="339" mass="37722">MSFSIDALLSNHVSQKPVSKVSSKEQKDGGPRRSPTVCSSKTPSRKEPPRSPCSSPRPSSSGSSHRCASSPESSVSPSNSLNFSTGSFIPRPGLLNPQHPGSVIPPNHLHGLFPAHQMYGYGSQPGHPMLPVLPGSAFHSPMNPAGLKMSPSHQGIQPYLNEWFARGGMFMPRMMDYGAQQQSNLLGKTRRPRTAFTSQQLLELERQFKMNKYLSRPKRFEVATSLMLTETQVKIWFQNRRMKWKRSKKANDTYRKSGEETNKGSAGVPENSMAPNDDMYDLDPESEDIDIDDVDDDDEHPEAKDMTLSAKLQSHDSFQMANPSFTINSLNIRQSQDVS</sequence>
<evidence type="ECO:0000313" key="9">
    <source>
        <dbReference type="Proteomes" id="UP000005408"/>
    </source>
</evidence>
<dbReference type="PRINTS" id="PR00024">
    <property type="entry name" value="HOMEOBOX"/>
</dbReference>
<feature type="compositionally biased region" description="Low complexity" evidence="6">
    <location>
        <begin position="52"/>
        <end position="80"/>
    </location>
</feature>
<feature type="domain" description="Homeobox" evidence="7">
    <location>
        <begin position="187"/>
        <end position="247"/>
    </location>
</feature>
<dbReference type="PANTHER" id="PTHR24335:SF4">
    <property type="entry name" value="EXTRA-EXTRA"/>
    <property type="match status" value="1"/>
</dbReference>
<keyword evidence="1 4" id="KW-0238">DNA-binding</keyword>
<dbReference type="PROSITE" id="PS00027">
    <property type="entry name" value="HOMEOBOX_1"/>
    <property type="match status" value="1"/>
</dbReference>
<name>A0A8W8NAJ6_MAGGI</name>
<dbReference type="SUPFAM" id="SSF46689">
    <property type="entry name" value="Homeodomain-like"/>
    <property type="match status" value="1"/>
</dbReference>
<evidence type="ECO:0000256" key="2">
    <source>
        <dbReference type="ARBA" id="ARBA00023155"/>
    </source>
</evidence>
<dbReference type="GO" id="GO:0048812">
    <property type="term" value="P:neuron projection morphogenesis"/>
    <property type="evidence" value="ECO:0007669"/>
    <property type="project" value="TreeGrafter"/>
</dbReference>